<keyword evidence="4" id="KW-1185">Reference proteome</keyword>
<feature type="transmembrane region" description="Helical" evidence="1">
    <location>
        <begin position="253"/>
        <end position="276"/>
    </location>
</feature>
<name>A0AAE1PV04_9EUCA</name>
<dbReference type="Proteomes" id="UP001292094">
    <property type="component" value="Unassembled WGS sequence"/>
</dbReference>
<sequence>MSFPVRNGGSGGSSSHRKFKYRRLSSAEKASENCLLSCDEDEDEIFTSQVTELKKFSGKGNCSTSSPANLTIDYEQVVDRPIKSGDTLTGIALKYRIPVSELKRVNRIIQEKEFFALKTVKIPIKANSMLVEILEKEDEENNKPKAVTDSNVGSTRAAVLGTRNVSSCSEYESDSELHVGYISIDRILKDTRTKKEAKRFLESMQRDLASIREKTTSYKDSLDEVAAVLTDQRFQPLAQKSDRCSGADWGISWWKILLVGSMILVALPLLYIYFYLKGDDQHSDSLVDPQIAHAQDQ</sequence>
<dbReference type="AlphaFoldDB" id="A0AAE1PV04"/>
<dbReference type="EMBL" id="JAWZYT010001246">
    <property type="protein sequence ID" value="KAK4314035.1"/>
    <property type="molecule type" value="Genomic_DNA"/>
</dbReference>
<accession>A0AAE1PV04</accession>
<proteinExistence type="predicted"/>
<keyword evidence="1" id="KW-1133">Transmembrane helix</keyword>
<feature type="domain" description="LysM" evidence="2">
    <location>
        <begin position="78"/>
        <end position="122"/>
    </location>
</feature>
<dbReference type="InterPro" id="IPR036779">
    <property type="entry name" value="LysM_dom_sf"/>
</dbReference>
<dbReference type="Gene3D" id="3.10.350.10">
    <property type="entry name" value="LysM domain"/>
    <property type="match status" value="1"/>
</dbReference>
<dbReference type="InterPro" id="IPR018392">
    <property type="entry name" value="LysM"/>
</dbReference>
<comment type="caution">
    <text evidence="3">The sequence shown here is derived from an EMBL/GenBank/DDBJ whole genome shotgun (WGS) entry which is preliminary data.</text>
</comment>
<dbReference type="PANTHER" id="PTHR20932">
    <property type="entry name" value="LYSM AND PUTATIVE PEPTIDOGLYCAN-BINDING DOMAIN-CONTAINING PROTEIN"/>
    <property type="match status" value="1"/>
</dbReference>
<evidence type="ECO:0000259" key="2">
    <source>
        <dbReference type="PROSITE" id="PS51782"/>
    </source>
</evidence>
<dbReference type="PROSITE" id="PS51782">
    <property type="entry name" value="LYSM"/>
    <property type="match status" value="1"/>
</dbReference>
<dbReference type="Pfam" id="PF01476">
    <property type="entry name" value="LysM"/>
    <property type="match status" value="1"/>
</dbReference>
<organism evidence="3 4">
    <name type="scientific">Petrolisthes manimaculis</name>
    <dbReference type="NCBI Taxonomy" id="1843537"/>
    <lineage>
        <taxon>Eukaryota</taxon>
        <taxon>Metazoa</taxon>
        <taxon>Ecdysozoa</taxon>
        <taxon>Arthropoda</taxon>
        <taxon>Crustacea</taxon>
        <taxon>Multicrustacea</taxon>
        <taxon>Malacostraca</taxon>
        <taxon>Eumalacostraca</taxon>
        <taxon>Eucarida</taxon>
        <taxon>Decapoda</taxon>
        <taxon>Pleocyemata</taxon>
        <taxon>Anomura</taxon>
        <taxon>Galatheoidea</taxon>
        <taxon>Porcellanidae</taxon>
        <taxon>Petrolisthes</taxon>
    </lineage>
</organism>
<keyword evidence="1" id="KW-0812">Transmembrane</keyword>
<reference evidence="3" key="1">
    <citation type="submission" date="2023-11" db="EMBL/GenBank/DDBJ databases">
        <title>Genome assemblies of two species of porcelain crab, Petrolisthes cinctipes and Petrolisthes manimaculis (Anomura: Porcellanidae).</title>
        <authorList>
            <person name="Angst P."/>
        </authorList>
    </citation>
    <scope>NUCLEOTIDE SEQUENCE</scope>
    <source>
        <strain evidence="3">PB745_02</strain>
        <tissue evidence="3">Gill</tissue>
    </source>
</reference>
<gene>
    <name evidence="3" type="ORF">Pmani_014654</name>
</gene>
<dbReference type="SMART" id="SM00257">
    <property type="entry name" value="LysM"/>
    <property type="match status" value="1"/>
</dbReference>
<evidence type="ECO:0000256" key="1">
    <source>
        <dbReference type="SAM" id="Phobius"/>
    </source>
</evidence>
<dbReference type="PANTHER" id="PTHR20932:SF13">
    <property type="entry name" value="LD36653P"/>
    <property type="match status" value="1"/>
</dbReference>
<protein>
    <recommendedName>
        <fullName evidence="2">LysM domain-containing protein</fullName>
    </recommendedName>
</protein>
<dbReference type="InterPro" id="IPR045030">
    <property type="entry name" value="LYSM1-4"/>
</dbReference>
<evidence type="ECO:0000313" key="4">
    <source>
        <dbReference type="Proteomes" id="UP001292094"/>
    </source>
</evidence>
<dbReference type="CDD" id="cd00118">
    <property type="entry name" value="LysM"/>
    <property type="match status" value="1"/>
</dbReference>
<evidence type="ECO:0000313" key="3">
    <source>
        <dbReference type="EMBL" id="KAK4314035.1"/>
    </source>
</evidence>
<dbReference type="SUPFAM" id="SSF54106">
    <property type="entry name" value="LysM domain"/>
    <property type="match status" value="1"/>
</dbReference>
<keyword evidence="1" id="KW-0472">Membrane</keyword>